<keyword evidence="4" id="KW-1185">Reference proteome</keyword>
<comment type="caution">
    <text evidence="3">The sequence shown here is derived from an EMBL/GenBank/DDBJ whole genome shotgun (WGS) entry which is preliminary data.</text>
</comment>
<feature type="region of interest" description="Disordered" evidence="1">
    <location>
        <begin position="178"/>
        <end position="267"/>
    </location>
</feature>
<proteinExistence type="predicted"/>
<feature type="compositionally biased region" description="Low complexity" evidence="1">
    <location>
        <begin position="209"/>
        <end position="232"/>
    </location>
</feature>
<dbReference type="Proteomes" id="UP000604475">
    <property type="component" value="Unassembled WGS sequence"/>
</dbReference>
<accession>A0A937RQM3</accession>
<keyword evidence="2" id="KW-1133">Transmembrane helix</keyword>
<dbReference type="RefSeq" id="WP_203004867.1">
    <property type="nucleotide sequence ID" value="NZ_JADWYU010000202.1"/>
</dbReference>
<organism evidence="3 4">
    <name type="scientific">Frankia nepalensis</name>
    <dbReference type="NCBI Taxonomy" id="1836974"/>
    <lineage>
        <taxon>Bacteria</taxon>
        <taxon>Bacillati</taxon>
        <taxon>Actinomycetota</taxon>
        <taxon>Actinomycetes</taxon>
        <taxon>Frankiales</taxon>
        <taxon>Frankiaceae</taxon>
        <taxon>Frankia</taxon>
    </lineage>
</organism>
<gene>
    <name evidence="3" type="ORF">I7412_39775</name>
</gene>
<evidence type="ECO:0000313" key="4">
    <source>
        <dbReference type="Proteomes" id="UP000604475"/>
    </source>
</evidence>
<dbReference type="Pfam" id="PF17248">
    <property type="entry name" value="DUF5317"/>
    <property type="match status" value="1"/>
</dbReference>
<feature type="transmembrane region" description="Helical" evidence="2">
    <location>
        <begin position="36"/>
        <end position="68"/>
    </location>
</feature>
<sequence length="267" mass="27443">MFVLLVLALLVGLLVARIRGGTLDALGRVRVRLPWLAAGIVAALLVAAVVQDLRTAGWIAATVLAAALSAANRRIPGLFLMFVGLALNAVVIGANDGRMPVSTAAVSSAGLDQSHTTDSGHVAAGSDTRLRPLGDVIPFPFWVAPAVLSVGDVLIASGVGLFAALAPVRASRTLRARRAQRYRRRQRRLDATPDDLDDQGGPGERDDPGAAPGAPRRRAVAALPAGNGAAAPTEAGAGVTTTAQRGTMTAGADDEPGRRSRHGEEEA</sequence>
<dbReference type="AlphaFoldDB" id="A0A937RQM3"/>
<feature type="compositionally biased region" description="Basic residues" evidence="1">
    <location>
        <begin position="178"/>
        <end position="187"/>
    </location>
</feature>
<reference evidence="3" key="1">
    <citation type="submission" date="2020-12" db="EMBL/GenBank/DDBJ databases">
        <title>Genomic characterization of non-nitrogen-fixing Frankia strains.</title>
        <authorList>
            <person name="Carlos-Shanley C."/>
            <person name="Guerra T."/>
            <person name="Hahn D."/>
        </authorList>
    </citation>
    <scope>NUCLEOTIDE SEQUENCE</scope>
    <source>
        <strain evidence="3">CN6</strain>
    </source>
</reference>
<protein>
    <submittedName>
        <fullName evidence="3">DUF5317 domain-containing protein</fullName>
    </submittedName>
</protein>
<keyword evidence="2" id="KW-0472">Membrane</keyword>
<keyword evidence="2" id="KW-0812">Transmembrane</keyword>
<dbReference type="EMBL" id="JAEACQ010000376">
    <property type="protein sequence ID" value="MBL7633190.1"/>
    <property type="molecule type" value="Genomic_DNA"/>
</dbReference>
<dbReference type="InterPro" id="IPR035168">
    <property type="entry name" value="DUF5317"/>
</dbReference>
<evidence type="ECO:0000256" key="1">
    <source>
        <dbReference type="SAM" id="MobiDB-lite"/>
    </source>
</evidence>
<feature type="transmembrane region" description="Helical" evidence="2">
    <location>
        <begin position="75"/>
        <end position="94"/>
    </location>
</feature>
<name>A0A937RQM3_9ACTN</name>
<feature type="compositionally biased region" description="Basic and acidic residues" evidence="1">
    <location>
        <begin position="255"/>
        <end position="267"/>
    </location>
</feature>
<feature type="transmembrane region" description="Helical" evidence="2">
    <location>
        <begin position="139"/>
        <end position="168"/>
    </location>
</feature>
<evidence type="ECO:0000256" key="2">
    <source>
        <dbReference type="SAM" id="Phobius"/>
    </source>
</evidence>
<evidence type="ECO:0000313" key="3">
    <source>
        <dbReference type="EMBL" id="MBL7633190.1"/>
    </source>
</evidence>